<sequence length="661" mass="74008">MEPAAHSPSEEYRALVDKAYSKFARLRDFPPYGRNKWDHYFHKAFQVYSRLWKFQQEHRHQLVEVGLKRWEIGEIASRIGQLYYNYYLRTSDAKFLSEAYIFYEAILTRDYFKDTEKDAPLANKQLRFCARFIVICLLLNRREMVQMLVRHLRTLVDEFGHTYQGADAKEWKVVVQEVIRFMKADAACELSRPLRYSVLLDSHPSSIPAVATMEDIKPLRLEDAILASYYHNEVKFSELSLDTFRMLQALEWEPSGSLYRTRIGEPSSRMSTSSHVGVAEEIPDPSLPPNPHKYILYRPSVQHLLLVLATVCEEIPANSCILLYVAASGKSARSTMSSHPSSANLMMDISSGNSKVVSLTPTLSLNQLTISHIQSYMKPGIGGMMAEIDQSDNSAASTPVDSPKKGTAGDRSSALDSPGSPSPGLRLGSRRSPGDNFLYPSDILPFTRRPLFIIVDSDNSCVFESLSGNERGEPAVMLLSPSLQPDEKGMGVPASVSYPNSCGNMFTFFLTAPFLAFCRVVGISISTLQKGQLEHTEKFLSTLLADLGNILAASTSINYAWARVLHDPFLRQLVLRFILCRGVFALHSRFRDKPEFLPRCCPALPEEVLPTMPTVESLVSYLATSVGVADQFEFSHASMKRSGEGSEGMTNRTSTLDKPLS</sequence>
<dbReference type="OrthoDB" id="525027at2759"/>
<name>A0A2K1IS94_PHYPA</name>
<accession>A0A2K1IS94</accession>
<evidence type="ECO:0008006" key="5">
    <source>
        <dbReference type="Google" id="ProtNLM"/>
    </source>
</evidence>
<dbReference type="RefSeq" id="XP_024359414.1">
    <property type="nucleotide sequence ID" value="XM_024503646.2"/>
</dbReference>
<dbReference type="GeneID" id="112274295"/>
<reference evidence="2 4" key="1">
    <citation type="journal article" date="2008" name="Science">
        <title>The Physcomitrella genome reveals evolutionary insights into the conquest of land by plants.</title>
        <authorList>
            <person name="Rensing S."/>
            <person name="Lang D."/>
            <person name="Zimmer A."/>
            <person name="Terry A."/>
            <person name="Salamov A."/>
            <person name="Shapiro H."/>
            <person name="Nishiyama T."/>
            <person name="Perroud P.-F."/>
            <person name="Lindquist E."/>
            <person name="Kamisugi Y."/>
            <person name="Tanahashi T."/>
            <person name="Sakakibara K."/>
            <person name="Fujita T."/>
            <person name="Oishi K."/>
            <person name="Shin-I T."/>
            <person name="Kuroki Y."/>
            <person name="Toyoda A."/>
            <person name="Suzuki Y."/>
            <person name="Hashimoto A."/>
            <person name="Yamaguchi K."/>
            <person name="Sugano A."/>
            <person name="Kohara Y."/>
            <person name="Fujiyama A."/>
            <person name="Anterola A."/>
            <person name="Aoki S."/>
            <person name="Ashton N."/>
            <person name="Barbazuk W.B."/>
            <person name="Barker E."/>
            <person name="Bennetzen J."/>
            <person name="Bezanilla M."/>
            <person name="Blankenship R."/>
            <person name="Cho S.H."/>
            <person name="Dutcher S."/>
            <person name="Estelle M."/>
            <person name="Fawcett J.A."/>
            <person name="Gundlach H."/>
            <person name="Hanada K."/>
            <person name="Heyl A."/>
            <person name="Hicks K.A."/>
            <person name="Hugh J."/>
            <person name="Lohr M."/>
            <person name="Mayer K."/>
            <person name="Melkozernov A."/>
            <person name="Murata T."/>
            <person name="Nelson D."/>
            <person name="Pils B."/>
            <person name="Prigge M."/>
            <person name="Reiss B."/>
            <person name="Renner T."/>
            <person name="Rombauts S."/>
            <person name="Rushton P."/>
            <person name="Sanderfoot A."/>
            <person name="Schween G."/>
            <person name="Shiu S.-H."/>
            <person name="Stueber K."/>
            <person name="Theodoulou F.L."/>
            <person name="Tu H."/>
            <person name="Van de Peer Y."/>
            <person name="Verrier P.J."/>
            <person name="Waters E."/>
            <person name="Wood A."/>
            <person name="Yang L."/>
            <person name="Cove D."/>
            <person name="Cuming A."/>
            <person name="Hasebe M."/>
            <person name="Lucas S."/>
            <person name="Mishler D.B."/>
            <person name="Reski R."/>
            <person name="Grigoriev I."/>
            <person name="Quatrano R.S."/>
            <person name="Boore J.L."/>
        </authorList>
    </citation>
    <scope>NUCLEOTIDE SEQUENCE [LARGE SCALE GENOMIC DNA]</scope>
    <source>
        <strain evidence="3 4">cv. Gransden 2004</strain>
    </source>
</reference>
<evidence type="ECO:0000256" key="1">
    <source>
        <dbReference type="SAM" id="MobiDB-lite"/>
    </source>
</evidence>
<dbReference type="EnsemblPlants" id="Pp3c21_16120V3.6">
    <property type="protein sequence ID" value="Pp3c21_16120V3.6"/>
    <property type="gene ID" value="Pp3c21_16120"/>
</dbReference>
<dbReference type="Gramene" id="Pp3c21_16120V3.1">
    <property type="protein sequence ID" value="Pp3c21_16120V3.1"/>
    <property type="gene ID" value="Pp3c21_16120"/>
</dbReference>
<dbReference type="GO" id="GO:0006351">
    <property type="term" value="P:DNA-templated transcription"/>
    <property type="evidence" value="ECO:0007669"/>
    <property type="project" value="InterPro"/>
</dbReference>
<dbReference type="FunCoup" id="A0A2K1IS94">
    <property type="interactions" value="2636"/>
</dbReference>
<dbReference type="EMBL" id="ABEU02000021">
    <property type="protein sequence ID" value="PNR32128.1"/>
    <property type="molecule type" value="Genomic_DNA"/>
</dbReference>
<keyword evidence="4" id="KW-1185">Reference proteome</keyword>
<dbReference type="Gramene" id="Pp3c21_16120V3.4">
    <property type="protein sequence ID" value="Pp3c21_16120V3.4"/>
    <property type="gene ID" value="Pp3c21_16120"/>
</dbReference>
<organism evidence="2">
    <name type="scientific">Physcomitrium patens</name>
    <name type="common">Spreading-leaved earth moss</name>
    <name type="synonym">Physcomitrella patens</name>
    <dbReference type="NCBI Taxonomy" id="3218"/>
    <lineage>
        <taxon>Eukaryota</taxon>
        <taxon>Viridiplantae</taxon>
        <taxon>Streptophyta</taxon>
        <taxon>Embryophyta</taxon>
        <taxon>Bryophyta</taxon>
        <taxon>Bryophytina</taxon>
        <taxon>Bryopsida</taxon>
        <taxon>Funariidae</taxon>
        <taxon>Funariales</taxon>
        <taxon>Funariaceae</taxon>
        <taxon>Physcomitrium</taxon>
    </lineage>
</organism>
<dbReference type="GO" id="GO:0003714">
    <property type="term" value="F:transcription corepressor activity"/>
    <property type="evidence" value="ECO:0000318"/>
    <property type="project" value="GO_Central"/>
</dbReference>
<dbReference type="RefSeq" id="XP_024359415.1">
    <property type="nucleotide sequence ID" value="XM_024503647.2"/>
</dbReference>
<proteinExistence type="predicted"/>
<reference evidence="3" key="3">
    <citation type="submission" date="2020-12" db="UniProtKB">
        <authorList>
            <consortium name="EnsemblPlants"/>
        </authorList>
    </citation>
    <scope>IDENTIFICATION</scope>
</reference>
<dbReference type="EnsemblPlants" id="Pp3c21_16120V3.2">
    <property type="protein sequence ID" value="Pp3c21_16120V3.2"/>
    <property type="gene ID" value="Pp3c21_16120"/>
</dbReference>
<evidence type="ECO:0000313" key="3">
    <source>
        <dbReference type="EnsemblPlants" id="Pp3c21_16120V3.1"/>
    </source>
</evidence>
<dbReference type="AlphaFoldDB" id="A0A2K1IS94"/>
<evidence type="ECO:0000313" key="2">
    <source>
        <dbReference type="EMBL" id="PNR32128.1"/>
    </source>
</evidence>
<dbReference type="RefSeq" id="XP_073385974.1">
    <property type="nucleotide sequence ID" value="XM_073529873.1"/>
</dbReference>
<dbReference type="PaxDb" id="3218-PP1S167_24V6.1"/>
<dbReference type="EnsemblPlants" id="Pp3c21_16120V3.5">
    <property type="protein sequence ID" value="Pp3c21_16120V3.5"/>
    <property type="gene ID" value="Pp3c21_16120"/>
</dbReference>
<protein>
    <recommendedName>
        <fullName evidence="5">Protein SCAI</fullName>
    </recommendedName>
</protein>
<feature type="region of interest" description="Disordered" evidence="1">
    <location>
        <begin position="391"/>
        <end position="433"/>
    </location>
</feature>
<dbReference type="EnsemblPlants" id="Pp3c21_16120V3.3">
    <property type="protein sequence ID" value="Pp3c21_16120V3.3"/>
    <property type="gene ID" value="Pp3c21_16120"/>
</dbReference>
<dbReference type="KEGG" id="ppp:112274295"/>
<feature type="region of interest" description="Disordered" evidence="1">
    <location>
        <begin position="639"/>
        <end position="661"/>
    </location>
</feature>
<feature type="compositionally biased region" description="Polar residues" evidence="1">
    <location>
        <begin position="391"/>
        <end position="400"/>
    </location>
</feature>
<dbReference type="PANTHER" id="PTHR21243">
    <property type="entry name" value="PROTEIN SCAI"/>
    <property type="match status" value="1"/>
</dbReference>
<dbReference type="GO" id="GO:0005634">
    <property type="term" value="C:nucleus"/>
    <property type="evidence" value="ECO:0000318"/>
    <property type="project" value="GO_Central"/>
</dbReference>
<gene>
    <name evidence="3" type="primary">LOC112274295</name>
    <name evidence="2" type="ORF">PHYPA_026253</name>
</gene>
<dbReference type="Gramene" id="Pp3c21_16120V3.6">
    <property type="protein sequence ID" value="Pp3c21_16120V3.6"/>
    <property type="gene ID" value="Pp3c21_16120"/>
</dbReference>
<dbReference type="Gramene" id="Pp3c21_16120V3.2">
    <property type="protein sequence ID" value="Pp3c21_16120V3.2"/>
    <property type="gene ID" value="Pp3c21_16120"/>
</dbReference>
<dbReference type="EnsemblPlants" id="Pp3c21_16120V3.1">
    <property type="protein sequence ID" value="Pp3c21_16120V3.1"/>
    <property type="gene ID" value="Pp3c21_16120"/>
</dbReference>
<dbReference type="Gramene" id="Pp3c21_16120V3.3">
    <property type="protein sequence ID" value="Pp3c21_16120V3.3"/>
    <property type="gene ID" value="Pp3c21_16120"/>
</dbReference>
<dbReference type="STRING" id="3218.A0A2K1IS94"/>
<dbReference type="EnsemblPlants" id="Pp3c21_16120V3.4">
    <property type="protein sequence ID" value="Pp3c21_16120V3.4"/>
    <property type="gene ID" value="Pp3c21_16120"/>
</dbReference>
<feature type="compositionally biased region" description="Polar residues" evidence="1">
    <location>
        <begin position="648"/>
        <end position="661"/>
    </location>
</feature>
<dbReference type="Proteomes" id="UP000006727">
    <property type="component" value="Chromosome 21"/>
</dbReference>
<reference evidence="2 4" key="2">
    <citation type="journal article" date="2018" name="Plant J.">
        <title>The Physcomitrella patens chromosome-scale assembly reveals moss genome structure and evolution.</title>
        <authorList>
            <person name="Lang D."/>
            <person name="Ullrich K.K."/>
            <person name="Murat F."/>
            <person name="Fuchs J."/>
            <person name="Jenkins J."/>
            <person name="Haas F.B."/>
            <person name="Piednoel M."/>
            <person name="Gundlach H."/>
            <person name="Van Bel M."/>
            <person name="Meyberg R."/>
            <person name="Vives C."/>
            <person name="Morata J."/>
            <person name="Symeonidi A."/>
            <person name="Hiss M."/>
            <person name="Muchero W."/>
            <person name="Kamisugi Y."/>
            <person name="Saleh O."/>
            <person name="Blanc G."/>
            <person name="Decker E.L."/>
            <person name="van Gessel N."/>
            <person name="Grimwood J."/>
            <person name="Hayes R.D."/>
            <person name="Graham S.W."/>
            <person name="Gunter L.E."/>
            <person name="McDaniel S.F."/>
            <person name="Hoernstein S.N.W."/>
            <person name="Larsson A."/>
            <person name="Li F.W."/>
            <person name="Perroud P.F."/>
            <person name="Phillips J."/>
            <person name="Ranjan P."/>
            <person name="Rokshar D.S."/>
            <person name="Rothfels C.J."/>
            <person name="Schneider L."/>
            <person name="Shu S."/>
            <person name="Stevenson D.W."/>
            <person name="Thummler F."/>
            <person name="Tillich M."/>
            <person name="Villarreal Aguilar J.C."/>
            <person name="Widiez T."/>
            <person name="Wong G.K."/>
            <person name="Wymore A."/>
            <person name="Zhang Y."/>
            <person name="Zimmer A.D."/>
            <person name="Quatrano R.S."/>
            <person name="Mayer K.F.X."/>
            <person name="Goodstein D."/>
            <person name="Casacuberta J.M."/>
            <person name="Vandepoele K."/>
            <person name="Reski R."/>
            <person name="Cuming A.C."/>
            <person name="Tuskan G.A."/>
            <person name="Maumus F."/>
            <person name="Salse J."/>
            <person name="Schmutz J."/>
            <person name="Rensing S.A."/>
        </authorList>
    </citation>
    <scope>NUCLEOTIDE SEQUENCE [LARGE SCALE GENOMIC DNA]</scope>
    <source>
        <strain evidence="3 4">cv. Gransden 2004</strain>
    </source>
</reference>
<dbReference type="InterPro" id="IPR022709">
    <property type="entry name" value="SCAI"/>
</dbReference>
<dbReference type="Pfam" id="PF12070">
    <property type="entry name" value="SCAI"/>
    <property type="match status" value="1"/>
</dbReference>
<evidence type="ECO:0000313" key="4">
    <source>
        <dbReference type="Proteomes" id="UP000006727"/>
    </source>
</evidence>
<dbReference type="Gramene" id="Pp3c21_16120V3.5">
    <property type="protein sequence ID" value="Pp3c21_16120V3.5"/>
    <property type="gene ID" value="Pp3c21_16120"/>
</dbReference>